<reference evidence="1 2" key="1">
    <citation type="submission" date="2018-08" db="EMBL/GenBank/DDBJ databases">
        <title>Recombination of ecologically and evolutionarily significant loci maintains genetic cohesion in the Pseudomonas syringae species complex.</title>
        <authorList>
            <person name="Dillon M."/>
            <person name="Thakur S."/>
            <person name="Almeida R.N.D."/>
            <person name="Weir B.S."/>
            <person name="Guttman D.S."/>
        </authorList>
    </citation>
    <scope>NUCLEOTIDE SEQUENCE [LARGE SCALE GENOMIC DNA]</scope>
    <source>
        <strain evidence="1 2">ICMP 5019</strain>
    </source>
</reference>
<evidence type="ECO:0000313" key="1">
    <source>
        <dbReference type="EMBL" id="RMS04284.1"/>
    </source>
</evidence>
<sequence length="61" mass="6879">MGVSQREPKIETLLNELFSTLENNESEKARLQLDALKKKAPDLPEFAGAEALLKRKELIGR</sequence>
<dbReference type="AlphaFoldDB" id="A0AB37QVY9"/>
<protein>
    <submittedName>
        <fullName evidence="1">ATP-binding protein</fullName>
    </submittedName>
</protein>
<organism evidence="1 2">
    <name type="scientific">Pseudomonas coronafaciens pv. garcae</name>
    <dbReference type="NCBI Taxonomy" id="251653"/>
    <lineage>
        <taxon>Bacteria</taxon>
        <taxon>Pseudomonadati</taxon>
        <taxon>Pseudomonadota</taxon>
        <taxon>Gammaproteobacteria</taxon>
        <taxon>Pseudomonadales</taxon>
        <taxon>Pseudomonadaceae</taxon>
        <taxon>Pseudomonas</taxon>
        <taxon>Pseudomonas coronafaciens</taxon>
    </lineage>
</organism>
<keyword evidence="1" id="KW-0547">Nucleotide-binding</keyword>
<keyword evidence="1" id="KW-0067">ATP-binding</keyword>
<evidence type="ECO:0000313" key="2">
    <source>
        <dbReference type="Proteomes" id="UP000272613"/>
    </source>
</evidence>
<proteinExistence type="predicted"/>
<gene>
    <name evidence="1" type="ORF">ALP74_01656</name>
</gene>
<name>A0AB37QVY9_9PSED</name>
<dbReference type="GO" id="GO:0005524">
    <property type="term" value="F:ATP binding"/>
    <property type="evidence" value="ECO:0007669"/>
    <property type="project" value="UniProtKB-KW"/>
</dbReference>
<dbReference type="EMBL" id="RBSH01000081">
    <property type="protein sequence ID" value="RMS04284.1"/>
    <property type="molecule type" value="Genomic_DNA"/>
</dbReference>
<comment type="caution">
    <text evidence="1">The sequence shown here is derived from an EMBL/GenBank/DDBJ whole genome shotgun (WGS) entry which is preliminary data.</text>
</comment>
<dbReference type="Proteomes" id="UP000272613">
    <property type="component" value="Unassembled WGS sequence"/>
</dbReference>
<accession>A0AB37QVY9</accession>